<feature type="domain" description="Carrier" evidence="3">
    <location>
        <begin position="1016"/>
        <end position="1090"/>
    </location>
</feature>
<dbReference type="InterPro" id="IPR036736">
    <property type="entry name" value="ACP-like_sf"/>
</dbReference>
<dbReference type="PROSITE" id="PS00455">
    <property type="entry name" value="AMP_BINDING"/>
    <property type="match status" value="1"/>
</dbReference>
<dbReference type="CDD" id="cd05930">
    <property type="entry name" value="A_NRPS"/>
    <property type="match status" value="1"/>
</dbReference>
<dbReference type="RefSeq" id="WP_091445397.1">
    <property type="nucleotide sequence ID" value="NZ_BMMJ01000003.1"/>
</dbReference>
<proteinExistence type="predicted"/>
<dbReference type="SUPFAM" id="SSF47336">
    <property type="entry name" value="ACP-like"/>
    <property type="match status" value="1"/>
</dbReference>
<dbReference type="InterPro" id="IPR045851">
    <property type="entry name" value="AMP-bd_C_sf"/>
</dbReference>
<dbReference type="InterPro" id="IPR020845">
    <property type="entry name" value="AMP-binding_CS"/>
</dbReference>
<dbReference type="Gene3D" id="1.10.1200.10">
    <property type="entry name" value="ACP-like"/>
    <property type="match status" value="1"/>
</dbReference>
<dbReference type="GO" id="GO:0005737">
    <property type="term" value="C:cytoplasm"/>
    <property type="evidence" value="ECO:0007669"/>
    <property type="project" value="TreeGrafter"/>
</dbReference>
<dbReference type="InterPro" id="IPR010071">
    <property type="entry name" value="AA_adenyl_dom"/>
</dbReference>
<dbReference type="AlphaFoldDB" id="A0A1C6VGS4"/>
<dbReference type="Pfam" id="PF00550">
    <property type="entry name" value="PP-binding"/>
    <property type="match status" value="1"/>
</dbReference>
<dbReference type="PANTHER" id="PTHR45527">
    <property type="entry name" value="NONRIBOSOMAL PEPTIDE SYNTHETASE"/>
    <property type="match status" value="1"/>
</dbReference>
<organism evidence="4 5">
    <name type="scientific">Micromonospora yangpuensis</name>
    <dbReference type="NCBI Taxonomy" id="683228"/>
    <lineage>
        <taxon>Bacteria</taxon>
        <taxon>Bacillati</taxon>
        <taxon>Actinomycetota</taxon>
        <taxon>Actinomycetes</taxon>
        <taxon>Micromonosporales</taxon>
        <taxon>Micromonosporaceae</taxon>
        <taxon>Micromonospora</taxon>
    </lineage>
</organism>
<reference evidence="4 5" key="1">
    <citation type="submission" date="2016-06" db="EMBL/GenBank/DDBJ databases">
        <authorList>
            <person name="Kjaerup R.B."/>
            <person name="Dalgaard T.S."/>
            <person name="Juul-Madsen H.R."/>
        </authorList>
    </citation>
    <scope>NUCLEOTIDE SEQUENCE [LARGE SCALE GENOMIC DNA]</scope>
    <source>
        <strain evidence="4 5">DSM 45577</strain>
    </source>
</reference>
<evidence type="ECO:0000256" key="2">
    <source>
        <dbReference type="SAM" id="MobiDB-lite"/>
    </source>
</evidence>
<dbReference type="GO" id="GO:0031177">
    <property type="term" value="F:phosphopantetheine binding"/>
    <property type="evidence" value="ECO:0007669"/>
    <property type="project" value="TreeGrafter"/>
</dbReference>
<dbReference type="STRING" id="683228.GA0070617_5792"/>
<dbReference type="EMBL" id="FMIA01000002">
    <property type="protein sequence ID" value="SCL65529.1"/>
    <property type="molecule type" value="Genomic_DNA"/>
</dbReference>
<dbReference type="InterPro" id="IPR025110">
    <property type="entry name" value="AMP-bd_C"/>
</dbReference>
<dbReference type="Pfam" id="PF13193">
    <property type="entry name" value="AMP-binding_C"/>
    <property type="match status" value="1"/>
</dbReference>
<dbReference type="OrthoDB" id="4477213at2"/>
<protein>
    <submittedName>
        <fullName evidence="4">Amino acid adenylation domain-containing protein</fullName>
    </submittedName>
</protein>
<dbReference type="Gene3D" id="2.30.38.10">
    <property type="entry name" value="Luciferase, Domain 3"/>
    <property type="match status" value="1"/>
</dbReference>
<dbReference type="Gene3D" id="3.30.559.10">
    <property type="entry name" value="Chloramphenicol acetyltransferase-like domain"/>
    <property type="match status" value="1"/>
</dbReference>
<dbReference type="NCBIfam" id="TIGR01733">
    <property type="entry name" value="AA-adenyl-dom"/>
    <property type="match status" value="1"/>
</dbReference>
<sequence length="1100" mass="115775">MVERIARIDRRAYAAGRAGAGRAATAAPTAHRTVPLAPAEEPWWLAHRWSDRAGAVHVVARTALDTPVEPARLDVALRAVAAEHDLWRHRWADGAEGPIRWSEPNAVPAGPAVLTDPTETESAELVERRFELATDCPVRVALLRRTDGPDELLLVGHRIAVDEWTAPALLTAIATAAGQPPADRPDPARTPTDDPADIDPAGTDPADIDPAVPDPAGAGPAGSDPESAGPGASDAAVVDPTPPPAGGTTGLWTGADRTGPATWTAATHDVDLPPTLAATLTARSGDELLAVLAAAWSVLLSRYGGGGRSAVLGTLRRPPADGTSTHATSSIDTSVVATPAVLHLPVTGLSWRALTAHAAAGLARASLDRTGFTDVVRAAAPAREPGRHPLFQTTVALVEAAGAALVTPALGRLDLAVWAFTGGPDGLRVRLAYQPALFAAEQVRAVGGHLLHLLGQAVADPEAAVGSATLLYPEEVRGLVETGRGPVSTGDDRRSRNLVELVDEWSAGTPGATALRFDGRGYTYGELRARSERVAAALTELRIAPEEIVGVLFERGPALPVTMLGILRAGGAYMPLDPDHPVERLGYQIGDARCGLVVTTATLAARLPAGVRTVIVDPADPGGAPPATAPEGRAPEDTAAEGTAPEPGRTPAIDGHRLAYVIYTSGSTGRPKGTLVQHGSAVNYVLHCRDRFPIGPGDRILQFANPCFDVSVFDIFATLANGATLVHAPRAALYDPRELAVVLRTERITAADLPPVIPQLLDLDGFEDLRMLNVGGEEMPGDLAPRWRTPEREVHNIYGPTEVTVTSTEYRFPYPAPPGRPPIGRPLTNLTAYVTDEFGDLTPDGVPGELRMGGDGVVRGYLHRPALTAERFQPDPHGPPGSRVYRTGDLVRWLPDGNLDFLGRVDRQIKLHGNRIEPGEIEVALRLHPDVRNAVVDLYRTPAGDQDLIAYLVVAAGATMGVAELRDFLRDRLPARFLPNRAITVDSLPLTSNGKVDRVALARLASAQGGATVPPSPLNDRLAVLWWRALGRAPADSPGAQDFFDAGGTSIGALALCQAVRDSFGTRITMDAFLADPTFAAVVTAVLRGLRDRGSGGRTG</sequence>
<dbReference type="GO" id="GO:0044550">
    <property type="term" value="P:secondary metabolite biosynthetic process"/>
    <property type="evidence" value="ECO:0007669"/>
    <property type="project" value="TreeGrafter"/>
</dbReference>
<evidence type="ECO:0000256" key="1">
    <source>
        <dbReference type="ARBA" id="ARBA00001957"/>
    </source>
</evidence>
<dbReference type="Proteomes" id="UP000198937">
    <property type="component" value="Unassembled WGS sequence"/>
</dbReference>
<dbReference type="InterPro" id="IPR009081">
    <property type="entry name" value="PP-bd_ACP"/>
</dbReference>
<name>A0A1C6VGS4_9ACTN</name>
<dbReference type="GO" id="GO:0043041">
    <property type="term" value="P:amino acid activation for nonribosomal peptide biosynthetic process"/>
    <property type="evidence" value="ECO:0007669"/>
    <property type="project" value="TreeGrafter"/>
</dbReference>
<dbReference type="Gene3D" id="3.30.559.30">
    <property type="entry name" value="Nonribosomal peptide synthetase, condensation domain"/>
    <property type="match status" value="1"/>
</dbReference>
<dbReference type="PANTHER" id="PTHR45527:SF1">
    <property type="entry name" value="FATTY ACID SYNTHASE"/>
    <property type="match status" value="1"/>
</dbReference>
<feature type="region of interest" description="Disordered" evidence="2">
    <location>
        <begin position="617"/>
        <end position="651"/>
    </location>
</feature>
<dbReference type="SUPFAM" id="SSF56801">
    <property type="entry name" value="Acetyl-CoA synthetase-like"/>
    <property type="match status" value="1"/>
</dbReference>
<accession>A0A1C6VGS4</accession>
<evidence type="ECO:0000259" key="3">
    <source>
        <dbReference type="PROSITE" id="PS50075"/>
    </source>
</evidence>
<feature type="compositionally biased region" description="Low complexity" evidence="2">
    <location>
        <begin position="198"/>
        <end position="239"/>
    </location>
</feature>
<comment type="cofactor">
    <cofactor evidence="1">
        <name>pantetheine 4'-phosphate</name>
        <dbReference type="ChEBI" id="CHEBI:47942"/>
    </cofactor>
</comment>
<dbReference type="Gene3D" id="3.40.50.980">
    <property type="match status" value="2"/>
</dbReference>
<dbReference type="Gene3D" id="3.30.300.30">
    <property type="match status" value="1"/>
</dbReference>
<dbReference type="PROSITE" id="PS50075">
    <property type="entry name" value="CARRIER"/>
    <property type="match status" value="1"/>
</dbReference>
<keyword evidence="5" id="KW-1185">Reference proteome</keyword>
<evidence type="ECO:0000313" key="5">
    <source>
        <dbReference type="Proteomes" id="UP000198937"/>
    </source>
</evidence>
<dbReference type="InterPro" id="IPR000873">
    <property type="entry name" value="AMP-dep_synth/lig_dom"/>
</dbReference>
<evidence type="ECO:0000313" key="4">
    <source>
        <dbReference type="EMBL" id="SCL65529.1"/>
    </source>
</evidence>
<dbReference type="Pfam" id="PF00501">
    <property type="entry name" value="AMP-binding"/>
    <property type="match status" value="1"/>
</dbReference>
<gene>
    <name evidence="4" type="ORF">GA0070617_5792</name>
</gene>
<dbReference type="SUPFAM" id="SSF52777">
    <property type="entry name" value="CoA-dependent acyltransferases"/>
    <property type="match status" value="2"/>
</dbReference>
<feature type="region of interest" description="Disordered" evidence="2">
    <location>
        <begin position="176"/>
        <end position="260"/>
    </location>
</feature>
<dbReference type="InterPro" id="IPR023213">
    <property type="entry name" value="CAT-like_dom_sf"/>
</dbReference>